<evidence type="ECO:0000313" key="1">
    <source>
        <dbReference type="EMBL" id="SBT58709.1"/>
    </source>
</evidence>
<gene>
    <name evidence="1" type="ORF">POVWA2_086790</name>
</gene>
<name>A0A1A9AR70_PLAOA</name>
<dbReference type="EMBL" id="FLRE01002495">
    <property type="protein sequence ID" value="SBT58709.1"/>
    <property type="molecule type" value="Genomic_DNA"/>
</dbReference>
<accession>A0A1A9AR70</accession>
<dbReference type="AlphaFoldDB" id="A0A1A9AR70"/>
<organism evidence="1 2">
    <name type="scientific">Plasmodium ovale wallikeri</name>
    <dbReference type="NCBI Taxonomy" id="864142"/>
    <lineage>
        <taxon>Eukaryota</taxon>
        <taxon>Sar</taxon>
        <taxon>Alveolata</taxon>
        <taxon>Apicomplexa</taxon>
        <taxon>Aconoidasida</taxon>
        <taxon>Haemosporida</taxon>
        <taxon>Plasmodiidae</taxon>
        <taxon>Plasmodium</taxon>
        <taxon>Plasmodium (Plasmodium)</taxon>
    </lineage>
</organism>
<proteinExistence type="predicted"/>
<protein>
    <submittedName>
        <fullName evidence="1">PIR Superfamily Protein</fullName>
    </submittedName>
</protein>
<evidence type="ECO:0000313" key="2">
    <source>
        <dbReference type="Proteomes" id="UP000078550"/>
    </source>
</evidence>
<sequence>MNRLLEEDLQELKINVVLNFFDSVIKTFTSTSTAKHVLATGLHNVRDNHVYSEKIRVSLGTNSTSLHVQLTTNSQELMTIPRGSETNSSSSSNATSLVSLPIWGILDCFFLLYRFTPLEPKFHNYFQRKEDIPINQDYVTTDKMLSNMSNSNNIYSENIQYNLYHTRHCKTRNSNKNSYLLYIVTIRTTYL</sequence>
<dbReference type="Proteomes" id="UP000078550">
    <property type="component" value="Unassembled WGS sequence"/>
</dbReference>
<reference evidence="2" key="1">
    <citation type="submission" date="2016-05" db="EMBL/GenBank/DDBJ databases">
        <authorList>
            <person name="Naeem Raeece"/>
        </authorList>
    </citation>
    <scope>NUCLEOTIDE SEQUENCE [LARGE SCALE GENOMIC DNA]</scope>
</reference>